<evidence type="ECO:0000256" key="2">
    <source>
        <dbReference type="ARBA" id="ARBA00004496"/>
    </source>
</evidence>
<dbReference type="Gene3D" id="1.10.238.100">
    <property type="entry name" value="YAP1 redox domain. Chain B"/>
    <property type="match status" value="1"/>
</dbReference>
<evidence type="ECO:0000256" key="1">
    <source>
        <dbReference type="ARBA" id="ARBA00004123"/>
    </source>
</evidence>
<feature type="compositionally biased region" description="Polar residues" evidence="6">
    <location>
        <begin position="224"/>
        <end position="235"/>
    </location>
</feature>
<evidence type="ECO:0000256" key="5">
    <source>
        <dbReference type="ARBA" id="ARBA00023242"/>
    </source>
</evidence>
<gene>
    <name evidence="8" type="primary">YAP1</name>
    <name evidence="8" type="ORF">FIM1_2371</name>
</gene>
<keyword evidence="9" id="KW-1185">Reference proteome</keyword>
<dbReference type="EMBL" id="CP015056">
    <property type="protein sequence ID" value="QGN15678.1"/>
    <property type="molecule type" value="Genomic_DNA"/>
</dbReference>
<keyword evidence="3" id="KW-0805">Transcription regulation</keyword>
<feature type="region of interest" description="Disordered" evidence="6">
    <location>
        <begin position="359"/>
        <end position="396"/>
    </location>
</feature>
<dbReference type="InterPro" id="IPR023167">
    <property type="entry name" value="Yap1_redox_dom_sf"/>
</dbReference>
<evidence type="ECO:0000256" key="3">
    <source>
        <dbReference type="ARBA" id="ARBA00023015"/>
    </source>
</evidence>
<dbReference type="SUPFAM" id="SSF57959">
    <property type="entry name" value="Leucine zipper domain"/>
    <property type="match status" value="1"/>
</dbReference>
<accession>A0ABX6ETN2</accession>
<dbReference type="InterPro" id="IPR046347">
    <property type="entry name" value="bZIP_sf"/>
</dbReference>
<evidence type="ECO:0000313" key="8">
    <source>
        <dbReference type="EMBL" id="QGN15678.1"/>
    </source>
</evidence>
<organism evidence="8 9">
    <name type="scientific">Kluyveromyces marxianus</name>
    <name type="common">Yeast</name>
    <name type="synonym">Candida kefyr</name>
    <dbReference type="NCBI Taxonomy" id="4911"/>
    <lineage>
        <taxon>Eukaryota</taxon>
        <taxon>Fungi</taxon>
        <taxon>Dikarya</taxon>
        <taxon>Ascomycota</taxon>
        <taxon>Saccharomycotina</taxon>
        <taxon>Saccharomycetes</taxon>
        <taxon>Saccharomycetales</taxon>
        <taxon>Saccharomycetaceae</taxon>
        <taxon>Kluyveromyces</taxon>
    </lineage>
</organism>
<feature type="compositionally biased region" description="Basic and acidic residues" evidence="6">
    <location>
        <begin position="57"/>
        <end position="68"/>
    </location>
</feature>
<feature type="region of interest" description="Disordered" evidence="6">
    <location>
        <begin position="206"/>
        <end position="259"/>
    </location>
</feature>
<feature type="domain" description="BZIP" evidence="7">
    <location>
        <begin position="61"/>
        <end position="124"/>
    </location>
</feature>
<keyword evidence="4" id="KW-0804">Transcription</keyword>
<dbReference type="Pfam" id="PF00170">
    <property type="entry name" value="bZIP_1"/>
    <property type="match status" value="1"/>
</dbReference>
<evidence type="ECO:0000313" key="9">
    <source>
        <dbReference type="Proteomes" id="UP000422736"/>
    </source>
</evidence>
<dbReference type="SMART" id="SM00338">
    <property type="entry name" value="BRLZ"/>
    <property type="match status" value="1"/>
</dbReference>
<dbReference type="PROSITE" id="PS50217">
    <property type="entry name" value="BZIP"/>
    <property type="match status" value="1"/>
</dbReference>
<evidence type="ECO:0000256" key="6">
    <source>
        <dbReference type="SAM" id="MobiDB-lite"/>
    </source>
</evidence>
<feature type="compositionally biased region" description="Basic residues" evidence="6">
    <location>
        <begin position="47"/>
        <end position="56"/>
    </location>
</feature>
<feature type="compositionally biased region" description="Low complexity" evidence="6">
    <location>
        <begin position="14"/>
        <end position="30"/>
    </location>
</feature>
<dbReference type="PANTHER" id="PTHR40621">
    <property type="entry name" value="TRANSCRIPTION FACTOR KAPC-RELATED"/>
    <property type="match status" value="1"/>
</dbReference>
<dbReference type="CDD" id="cd14688">
    <property type="entry name" value="bZIP_YAP"/>
    <property type="match status" value="1"/>
</dbReference>
<feature type="compositionally biased region" description="Low complexity" evidence="6">
    <location>
        <begin position="359"/>
        <end position="377"/>
    </location>
</feature>
<reference evidence="8 9" key="2">
    <citation type="submission" date="2019-11" db="EMBL/GenBank/DDBJ databases">
        <authorList>
            <person name="Lu H."/>
        </authorList>
    </citation>
    <scope>NUCLEOTIDE SEQUENCE [LARGE SCALE GENOMIC DNA]</scope>
    <source>
        <strain evidence="8 9">FIM1</strain>
    </source>
</reference>
<feature type="compositionally biased region" description="Basic and acidic residues" evidence="6">
    <location>
        <begin position="77"/>
        <end position="95"/>
    </location>
</feature>
<dbReference type="InterPro" id="IPR004827">
    <property type="entry name" value="bZIP"/>
</dbReference>
<comment type="subcellular location">
    <subcellularLocation>
        <location evidence="2">Cytoplasm</location>
    </subcellularLocation>
    <subcellularLocation>
        <location evidence="1">Nucleus</location>
    </subcellularLocation>
</comment>
<evidence type="ECO:0000259" key="7">
    <source>
        <dbReference type="PROSITE" id="PS50217"/>
    </source>
</evidence>
<proteinExistence type="predicted"/>
<sequence length="611" mass="66644">MSTTSTAKRPLDNSNSSSKRASSPDGMDSDSGGGAGDGSAQNSNPASKRRERKPGRKPLETEAKDKRTAQNRAAQRAFRERRERKMKELEEKVSHLESLNKQSELETKFLRNQVTNLLSELKRYNPELPKKRDSLLLEYLAKQRKNSADGSSDFSLATNNTAAASVGGNGNSNGNSNGISTATPLSGRGAQDFQFDFPWKLDSAKIPSPSSDSTSPSILDTTKNESFGSSTNLQQSGSSVSTYSSSSPSGSRKHSNTLNLYHNQPTVSSEFDFDSQFDESVSSFCSKLSMACGTRTNPIPRASSLSNTSPTELLRTKVPETKQPANTNLSNINDNDYPNVHVQVNDPFPVVLEEDNANNTNTHNTNGNTITAATIDTPHSKKSPTNDVDNGSSVSSWHQPSFGQLGFRTDQLFDLDFDNASSVTKGKTANNNYTTATNSPGKSDNMNWNLNAPLSKMVSRNMMNPDLPFIDSALAFPDYDDPLLDILKAENESEQQKEENDPIQALINEEPSMPLSHNTAVDSSIPSNTVQQSGSDAVNENEELIQDIIPSNDGKLLKCSEVWDRITAHPRYSDLDIDGLCLELRTKAKCSEKGVVVNAEDVQTALLKHMQ</sequence>
<name>A0ABX6ETN2_KLUMA</name>
<feature type="compositionally biased region" description="Polar residues" evidence="6">
    <location>
        <begin position="383"/>
        <end position="396"/>
    </location>
</feature>
<dbReference type="Pfam" id="PF08601">
    <property type="entry name" value="PAP1"/>
    <property type="match status" value="1"/>
</dbReference>
<dbReference type="SUPFAM" id="SSF111430">
    <property type="entry name" value="YAP1 redox domain"/>
    <property type="match status" value="1"/>
</dbReference>
<dbReference type="PROSITE" id="PS00036">
    <property type="entry name" value="BZIP_BASIC"/>
    <property type="match status" value="1"/>
</dbReference>
<keyword evidence="5" id="KW-0539">Nucleus</keyword>
<protein>
    <submittedName>
        <fullName evidence="8">AP-1-like transcription factor</fullName>
    </submittedName>
</protein>
<feature type="compositionally biased region" description="Low complexity" evidence="6">
    <location>
        <begin position="166"/>
        <end position="183"/>
    </location>
</feature>
<feature type="compositionally biased region" description="Low complexity" evidence="6">
    <location>
        <begin position="236"/>
        <end position="250"/>
    </location>
</feature>
<dbReference type="Gene3D" id="1.20.5.170">
    <property type="match status" value="1"/>
</dbReference>
<dbReference type="Proteomes" id="UP000422736">
    <property type="component" value="Chromosome 3"/>
</dbReference>
<feature type="region of interest" description="Disordered" evidence="6">
    <location>
        <begin position="1"/>
        <end position="100"/>
    </location>
</feature>
<feature type="compositionally biased region" description="Low complexity" evidence="6">
    <location>
        <begin position="206"/>
        <end position="221"/>
    </location>
</feature>
<dbReference type="InterPro" id="IPR013910">
    <property type="entry name" value="TF_PAP1"/>
</dbReference>
<dbReference type="PANTHER" id="PTHR40621:SF6">
    <property type="entry name" value="AP-1-LIKE TRANSCRIPTION FACTOR YAP1-RELATED"/>
    <property type="match status" value="1"/>
</dbReference>
<feature type="region of interest" description="Disordered" evidence="6">
    <location>
        <begin position="166"/>
        <end position="187"/>
    </location>
</feature>
<dbReference type="InterPro" id="IPR050936">
    <property type="entry name" value="AP-1-like"/>
</dbReference>
<evidence type="ECO:0000256" key="4">
    <source>
        <dbReference type="ARBA" id="ARBA00023163"/>
    </source>
</evidence>
<reference evidence="8 9" key="1">
    <citation type="submission" date="2016-03" db="EMBL/GenBank/DDBJ databases">
        <title>How can Kluyveromyces marxianus grow so fast - potential evolutionary course in Saccharomyces Complex revealed by comparative genomics.</title>
        <authorList>
            <person name="Mo W."/>
            <person name="Lu W."/>
            <person name="Yang X."/>
            <person name="Qi J."/>
            <person name="Lv H."/>
        </authorList>
    </citation>
    <scope>NUCLEOTIDE SEQUENCE [LARGE SCALE GENOMIC DNA]</scope>
    <source>
        <strain evidence="8 9">FIM1</strain>
    </source>
</reference>